<dbReference type="InterPro" id="IPR052710">
    <property type="entry name" value="CAAX_protease"/>
</dbReference>
<gene>
    <name evidence="4" type="ORF">V144x_29700</name>
</gene>
<evidence type="ECO:0000256" key="2">
    <source>
        <dbReference type="SAM" id="Phobius"/>
    </source>
</evidence>
<keyword evidence="4" id="KW-0378">Hydrolase</keyword>
<feature type="transmembrane region" description="Helical" evidence="2">
    <location>
        <begin position="339"/>
        <end position="360"/>
    </location>
</feature>
<accession>A0A517VWW3</accession>
<evidence type="ECO:0000259" key="3">
    <source>
        <dbReference type="Pfam" id="PF02517"/>
    </source>
</evidence>
<proteinExistence type="predicted"/>
<dbReference type="PANTHER" id="PTHR36435">
    <property type="entry name" value="SLR1288 PROTEIN"/>
    <property type="match status" value="1"/>
</dbReference>
<dbReference type="AlphaFoldDB" id="A0A517VWW3"/>
<feature type="compositionally biased region" description="Polar residues" evidence="1">
    <location>
        <begin position="1"/>
        <end position="37"/>
    </location>
</feature>
<dbReference type="KEGG" id="gaw:V144x_29700"/>
<feature type="transmembrane region" description="Helical" evidence="2">
    <location>
        <begin position="401"/>
        <end position="421"/>
    </location>
</feature>
<dbReference type="PANTHER" id="PTHR36435:SF1">
    <property type="entry name" value="CAAX AMINO TERMINAL PROTEASE FAMILY PROTEIN"/>
    <property type="match status" value="1"/>
</dbReference>
<dbReference type="GO" id="GO:0006508">
    <property type="term" value="P:proteolysis"/>
    <property type="evidence" value="ECO:0007669"/>
    <property type="project" value="UniProtKB-KW"/>
</dbReference>
<keyword evidence="2" id="KW-1133">Transmembrane helix</keyword>
<feature type="transmembrane region" description="Helical" evidence="2">
    <location>
        <begin position="81"/>
        <end position="108"/>
    </location>
</feature>
<feature type="transmembrane region" description="Helical" evidence="2">
    <location>
        <begin position="167"/>
        <end position="185"/>
    </location>
</feature>
<dbReference type="Pfam" id="PF02517">
    <property type="entry name" value="Rce1-like"/>
    <property type="match status" value="1"/>
</dbReference>
<keyword evidence="2" id="KW-0812">Transmembrane</keyword>
<dbReference type="InterPro" id="IPR003675">
    <property type="entry name" value="Rce1/LyrA-like_dom"/>
</dbReference>
<evidence type="ECO:0000313" key="5">
    <source>
        <dbReference type="Proteomes" id="UP000318704"/>
    </source>
</evidence>
<evidence type="ECO:0000313" key="4">
    <source>
        <dbReference type="EMBL" id="QDT97495.1"/>
    </source>
</evidence>
<evidence type="ECO:0000256" key="1">
    <source>
        <dbReference type="SAM" id="MobiDB-lite"/>
    </source>
</evidence>
<keyword evidence="2" id="KW-0472">Membrane</keyword>
<dbReference type="Proteomes" id="UP000318704">
    <property type="component" value="Chromosome"/>
</dbReference>
<protein>
    <submittedName>
        <fullName evidence="4">CAAX amino terminal protease self-immunity</fullName>
    </submittedName>
</protein>
<feature type="domain" description="CAAX prenyl protease 2/Lysostaphin resistance protein A-like" evidence="3">
    <location>
        <begin position="227"/>
        <end position="315"/>
    </location>
</feature>
<dbReference type="RefSeq" id="WP_144985840.1">
    <property type="nucleotide sequence ID" value="NZ_CP037920.1"/>
</dbReference>
<feature type="transmembrane region" description="Helical" evidence="2">
    <location>
        <begin position="228"/>
        <end position="247"/>
    </location>
</feature>
<keyword evidence="4" id="KW-0645">Protease</keyword>
<reference evidence="4 5" key="1">
    <citation type="submission" date="2019-03" db="EMBL/GenBank/DDBJ databases">
        <title>Deep-cultivation of Planctomycetes and their phenomic and genomic characterization uncovers novel biology.</title>
        <authorList>
            <person name="Wiegand S."/>
            <person name="Jogler M."/>
            <person name="Boedeker C."/>
            <person name="Pinto D."/>
            <person name="Vollmers J."/>
            <person name="Rivas-Marin E."/>
            <person name="Kohn T."/>
            <person name="Peeters S.H."/>
            <person name="Heuer A."/>
            <person name="Rast P."/>
            <person name="Oberbeckmann S."/>
            <person name="Bunk B."/>
            <person name="Jeske O."/>
            <person name="Meyerdierks A."/>
            <person name="Storesund J.E."/>
            <person name="Kallscheuer N."/>
            <person name="Luecker S."/>
            <person name="Lage O.M."/>
            <person name="Pohl T."/>
            <person name="Merkel B.J."/>
            <person name="Hornburger P."/>
            <person name="Mueller R.-W."/>
            <person name="Bruemmer F."/>
            <person name="Labrenz M."/>
            <person name="Spormann A.M."/>
            <person name="Op den Camp H."/>
            <person name="Overmann J."/>
            <person name="Amann R."/>
            <person name="Jetten M.S.M."/>
            <person name="Mascher T."/>
            <person name="Medema M.H."/>
            <person name="Devos D.P."/>
            <person name="Kaster A.-K."/>
            <person name="Ovreas L."/>
            <person name="Rohde M."/>
            <person name="Galperin M.Y."/>
            <person name="Jogler C."/>
        </authorList>
    </citation>
    <scope>NUCLEOTIDE SEQUENCE [LARGE SCALE GENOMIC DNA]</scope>
    <source>
        <strain evidence="4 5">V144</strain>
    </source>
</reference>
<feature type="transmembrane region" description="Helical" evidence="2">
    <location>
        <begin position="259"/>
        <end position="276"/>
    </location>
</feature>
<feature type="region of interest" description="Disordered" evidence="1">
    <location>
        <begin position="1"/>
        <end position="39"/>
    </location>
</feature>
<name>A0A517VWW3_9PLAN</name>
<feature type="transmembrane region" description="Helical" evidence="2">
    <location>
        <begin position="134"/>
        <end position="155"/>
    </location>
</feature>
<dbReference type="EMBL" id="CP037920">
    <property type="protein sequence ID" value="QDT97495.1"/>
    <property type="molecule type" value="Genomic_DNA"/>
</dbReference>
<organism evidence="4 5">
    <name type="scientific">Gimesia aquarii</name>
    <dbReference type="NCBI Taxonomy" id="2527964"/>
    <lineage>
        <taxon>Bacteria</taxon>
        <taxon>Pseudomonadati</taxon>
        <taxon>Planctomycetota</taxon>
        <taxon>Planctomycetia</taxon>
        <taxon>Planctomycetales</taxon>
        <taxon>Planctomycetaceae</taxon>
        <taxon>Gimesia</taxon>
    </lineage>
</organism>
<dbReference type="GO" id="GO:0004175">
    <property type="term" value="F:endopeptidase activity"/>
    <property type="evidence" value="ECO:0007669"/>
    <property type="project" value="UniProtKB-ARBA"/>
</dbReference>
<feature type="transmembrane region" description="Helical" evidence="2">
    <location>
        <begin position="282"/>
        <end position="299"/>
    </location>
</feature>
<sequence>MTDSENTPADESESKNSNLAQNNVPASNNQGPESQDFSEVVEQVVNDEEEQIVWLADDQAAPDLETRVNVRPPGPGLLESIGWMFGVIGAHFAGGLVFIVGVFVYLIATSKVGPKPQEISNQFKQFLEDHVLELAGVEQGVFVLIVMAAVGLRLGRGTFAKLNLQPFAISTGLLFFITVLPLSLISGELYRVTFDVWSLFADQWPVLKQFDEMNTMEAVKQMAENSPLWALVIVIAVFPAIGEELVFRGAIGRGLLARWGLIPGILITSIMFGMVHAHPAHIVAVIPLGMFMHYVYYVTRSFWAPVLVHFLNNAFAVSMAKVATSLPEEAAKLGDETQAVHPMITLSASLFIALVCFYLWKTRSQYRKENGEVWTPGYVSNESPPPDTSITLQRGKITYGIYYYMAALFLVFLGMVQIFGIE</sequence>
<dbReference type="GO" id="GO:0080120">
    <property type="term" value="P:CAAX-box protein maturation"/>
    <property type="evidence" value="ECO:0007669"/>
    <property type="project" value="UniProtKB-ARBA"/>
</dbReference>